<accession>A0A396ID23</accession>
<reference evidence="1" key="1">
    <citation type="journal article" date="2018" name="Nat. Plants">
        <title>Whole-genome landscape of Medicago truncatula symbiotic genes.</title>
        <authorList>
            <person name="Pecrix Y."/>
            <person name="Gamas P."/>
            <person name="Carrere S."/>
        </authorList>
    </citation>
    <scope>NUCLEOTIDE SEQUENCE</scope>
    <source>
        <tissue evidence="1">Leaves</tissue>
    </source>
</reference>
<protein>
    <submittedName>
        <fullName evidence="1">Uncharacterized protein</fullName>
    </submittedName>
</protein>
<proteinExistence type="predicted"/>
<evidence type="ECO:0000313" key="1">
    <source>
        <dbReference type="EMBL" id="RHN63476.1"/>
    </source>
</evidence>
<sequence>MIVLLVMFVFIVLHGQYLELCTLLLMPKSFEDNALEIYPHVTY</sequence>
<dbReference type="AlphaFoldDB" id="A0A396ID23"/>
<comment type="caution">
    <text evidence="1">The sequence shown here is derived from an EMBL/GenBank/DDBJ whole genome shotgun (WGS) entry which is preliminary data.</text>
</comment>
<dbReference type="Proteomes" id="UP000265566">
    <property type="component" value="Chromosome 4"/>
</dbReference>
<gene>
    <name evidence="1" type="ORF">MtrunA17_Chr4g0058661</name>
</gene>
<dbReference type="EMBL" id="PSQE01000004">
    <property type="protein sequence ID" value="RHN63476.1"/>
    <property type="molecule type" value="Genomic_DNA"/>
</dbReference>
<name>A0A396ID23_MEDTR</name>
<organism evidence="1">
    <name type="scientific">Medicago truncatula</name>
    <name type="common">Barrel medic</name>
    <name type="synonym">Medicago tribuloides</name>
    <dbReference type="NCBI Taxonomy" id="3880"/>
    <lineage>
        <taxon>Eukaryota</taxon>
        <taxon>Viridiplantae</taxon>
        <taxon>Streptophyta</taxon>
        <taxon>Embryophyta</taxon>
        <taxon>Tracheophyta</taxon>
        <taxon>Spermatophyta</taxon>
        <taxon>Magnoliopsida</taxon>
        <taxon>eudicotyledons</taxon>
        <taxon>Gunneridae</taxon>
        <taxon>Pentapetalae</taxon>
        <taxon>rosids</taxon>
        <taxon>fabids</taxon>
        <taxon>Fabales</taxon>
        <taxon>Fabaceae</taxon>
        <taxon>Papilionoideae</taxon>
        <taxon>50 kb inversion clade</taxon>
        <taxon>NPAAA clade</taxon>
        <taxon>Hologalegina</taxon>
        <taxon>IRL clade</taxon>
        <taxon>Trifolieae</taxon>
        <taxon>Medicago</taxon>
    </lineage>
</organism>
<dbReference type="Gramene" id="rna26175">
    <property type="protein sequence ID" value="RHN63476.1"/>
    <property type="gene ID" value="gene26175"/>
</dbReference>